<feature type="compositionally biased region" description="Pro residues" evidence="1">
    <location>
        <begin position="190"/>
        <end position="209"/>
    </location>
</feature>
<feature type="region of interest" description="Disordered" evidence="1">
    <location>
        <begin position="240"/>
        <end position="286"/>
    </location>
</feature>
<sequence>MVWEPGVQGSGIPEEAPQLELEEPPETPRGCTPSRETFSGARDLFPNSDDVSIVRSVSEKLVQENQTIGGLHLRSTPLSCTLPLIGGLHLRHIRHTSVGSIGASSADEEAWDNELAEFEGFRVEMSRYPMVDGVPSEETPWAKLTEAYQWINSAFSQKSPSAPEQMWMASPLFTAQEVAEENEPETRPDTLPPPLPEAQPAPLPEPLPEPSAELQQGPLPVPAPDLEPEVVEEVVVVEPENPAESLAPPPPSASPQPPSTPRITAGVDDAGESARAAASSADAPDSLKMGKAPAGVVAAVDLSNEYQPAYQWMSPLYEPTTTTSKGLGNIENMRTPTHWRSISSVAFERGHGDSDASDQVETFDHWFAGMDESNQPDETGSVIQHDELNDSLSQISNSPSQTGGCESGIYDNQTWTIFEPSYGRSPPSDTRINPAAESVPAVKVMVDYWEDKVTNPEPPENPEPPYVRKTTIEGALPEGLPSPIYYTGMEPYEMPYPENEAFALELSSGSDLELQRPASDDHHELLPNSRDLADPAVIDGNETKEMEE</sequence>
<organism evidence="2 3">
    <name type="scientific">Cymbomonas tetramitiformis</name>
    <dbReference type="NCBI Taxonomy" id="36881"/>
    <lineage>
        <taxon>Eukaryota</taxon>
        <taxon>Viridiplantae</taxon>
        <taxon>Chlorophyta</taxon>
        <taxon>Pyramimonadophyceae</taxon>
        <taxon>Pyramimonadales</taxon>
        <taxon>Pyramimonadaceae</taxon>
        <taxon>Cymbomonas</taxon>
    </lineage>
</organism>
<name>A0AAE0GN95_9CHLO</name>
<feature type="region of interest" description="Disordered" evidence="1">
    <location>
        <begin position="1"/>
        <end position="33"/>
    </location>
</feature>
<dbReference type="Proteomes" id="UP001190700">
    <property type="component" value="Unassembled WGS sequence"/>
</dbReference>
<feature type="compositionally biased region" description="Low complexity" evidence="1">
    <location>
        <begin position="273"/>
        <end position="286"/>
    </location>
</feature>
<dbReference type="AlphaFoldDB" id="A0AAE0GN95"/>
<accession>A0AAE0GN95</accession>
<gene>
    <name evidence="2" type="ORF">CYMTET_11108</name>
</gene>
<feature type="region of interest" description="Disordered" evidence="1">
    <location>
        <begin position="507"/>
        <end position="548"/>
    </location>
</feature>
<dbReference type="EMBL" id="LGRX02004040">
    <property type="protein sequence ID" value="KAK3281085.1"/>
    <property type="molecule type" value="Genomic_DNA"/>
</dbReference>
<evidence type="ECO:0000313" key="2">
    <source>
        <dbReference type="EMBL" id="KAK3281085.1"/>
    </source>
</evidence>
<comment type="caution">
    <text evidence="2">The sequence shown here is derived from an EMBL/GenBank/DDBJ whole genome shotgun (WGS) entry which is preliminary data.</text>
</comment>
<feature type="compositionally biased region" description="Pro residues" evidence="1">
    <location>
        <begin position="247"/>
        <end position="260"/>
    </location>
</feature>
<keyword evidence="3" id="KW-1185">Reference proteome</keyword>
<reference evidence="2 3" key="1">
    <citation type="journal article" date="2015" name="Genome Biol. Evol.">
        <title>Comparative Genomics of a Bacterivorous Green Alga Reveals Evolutionary Causalities and Consequences of Phago-Mixotrophic Mode of Nutrition.</title>
        <authorList>
            <person name="Burns J.A."/>
            <person name="Paasch A."/>
            <person name="Narechania A."/>
            <person name="Kim E."/>
        </authorList>
    </citation>
    <scope>NUCLEOTIDE SEQUENCE [LARGE SCALE GENOMIC DNA]</scope>
    <source>
        <strain evidence="2 3">PLY_AMNH</strain>
    </source>
</reference>
<feature type="region of interest" description="Disordered" evidence="1">
    <location>
        <begin position="177"/>
        <end position="225"/>
    </location>
</feature>
<protein>
    <submittedName>
        <fullName evidence="2">Uncharacterized protein</fullName>
    </submittedName>
</protein>
<evidence type="ECO:0000313" key="3">
    <source>
        <dbReference type="Proteomes" id="UP001190700"/>
    </source>
</evidence>
<proteinExistence type="predicted"/>
<evidence type="ECO:0000256" key="1">
    <source>
        <dbReference type="SAM" id="MobiDB-lite"/>
    </source>
</evidence>